<dbReference type="AlphaFoldDB" id="A0A430QGA0"/>
<name>A0A430QGA0_SCHBO</name>
<comment type="caution">
    <text evidence="1">The sequence shown here is derived from an EMBL/GenBank/DDBJ whole genome shotgun (WGS) entry which is preliminary data.</text>
</comment>
<proteinExistence type="predicted"/>
<accession>A0A430QGA0</accession>
<dbReference type="Proteomes" id="UP000290809">
    <property type="component" value="Unassembled WGS sequence"/>
</dbReference>
<reference evidence="1 2" key="1">
    <citation type="journal article" date="2019" name="PLoS Pathog.">
        <title>Genome sequence of the bovine parasite Schistosoma bovis Tanzania.</title>
        <authorList>
            <person name="Oey H."/>
            <person name="Zakrzewski M."/>
            <person name="Gobert G."/>
            <person name="Gravermann K."/>
            <person name="Stoye J."/>
            <person name="Jones M."/>
            <person name="Mcmanus D."/>
            <person name="Krause L."/>
        </authorList>
    </citation>
    <scope>NUCLEOTIDE SEQUENCE [LARGE SCALE GENOMIC DNA]</scope>
    <source>
        <strain evidence="1 2">TAN1997</strain>
    </source>
</reference>
<organism evidence="1 2">
    <name type="scientific">Schistosoma bovis</name>
    <name type="common">Blood fluke</name>
    <dbReference type="NCBI Taxonomy" id="6184"/>
    <lineage>
        <taxon>Eukaryota</taxon>
        <taxon>Metazoa</taxon>
        <taxon>Spiralia</taxon>
        <taxon>Lophotrochozoa</taxon>
        <taxon>Platyhelminthes</taxon>
        <taxon>Trematoda</taxon>
        <taxon>Digenea</taxon>
        <taxon>Strigeidida</taxon>
        <taxon>Schistosomatoidea</taxon>
        <taxon>Schistosomatidae</taxon>
        <taxon>Schistosoma</taxon>
    </lineage>
</organism>
<evidence type="ECO:0000313" key="1">
    <source>
        <dbReference type="EMBL" id="RTG86713.1"/>
    </source>
</evidence>
<protein>
    <submittedName>
        <fullName evidence="1">Uncharacterized protein</fullName>
    </submittedName>
</protein>
<dbReference type="STRING" id="6184.A0A430QGA0"/>
<keyword evidence="2" id="KW-1185">Reference proteome</keyword>
<dbReference type="InterPro" id="IPR008042">
    <property type="entry name" value="Retrotrans_Pao"/>
</dbReference>
<gene>
    <name evidence="1" type="ORF">DC041_0006537</name>
</gene>
<dbReference type="EMBL" id="QMKO01001770">
    <property type="protein sequence ID" value="RTG86713.1"/>
    <property type="molecule type" value="Genomic_DNA"/>
</dbReference>
<sequence length="198" mass="22691">MKKLIQRFGKLELCRDEGIPREKNKRWLVILSEYQRDENVSSPRCILFLQSDRSLLELHVFSDASEIGYGSVEYVRCYIPGIEICSRFITTKTRVTPLKVQTIPCLELITAVLAARIGSLLQSELDIKFAEVNSWTDSVAVLHYIRNGKIQSETFIVNRISTIHSLTKVDQWRFVPLKENIADFASRGVKFNIDGVKV</sequence>
<evidence type="ECO:0000313" key="2">
    <source>
        <dbReference type="Proteomes" id="UP000290809"/>
    </source>
</evidence>
<dbReference type="PANTHER" id="PTHR47331">
    <property type="entry name" value="PHD-TYPE DOMAIN-CONTAINING PROTEIN"/>
    <property type="match status" value="1"/>
</dbReference>
<dbReference type="Pfam" id="PF05380">
    <property type="entry name" value="Peptidase_A17"/>
    <property type="match status" value="1"/>
</dbReference>